<dbReference type="GO" id="GO:0046872">
    <property type="term" value="F:metal ion binding"/>
    <property type="evidence" value="ECO:0007669"/>
    <property type="project" value="UniProtKB-KW"/>
</dbReference>
<evidence type="ECO:0000313" key="9">
    <source>
        <dbReference type="EMBL" id="CAE0465057.1"/>
    </source>
</evidence>
<evidence type="ECO:0008006" key="10">
    <source>
        <dbReference type="Google" id="ProtNLM"/>
    </source>
</evidence>
<dbReference type="PANTHER" id="PTHR42693:SF53">
    <property type="entry name" value="ENDO-4-O-SULFATASE"/>
    <property type="match status" value="1"/>
</dbReference>
<feature type="compositionally biased region" description="Polar residues" evidence="5">
    <location>
        <begin position="190"/>
        <end position="242"/>
    </location>
</feature>
<dbReference type="Gene3D" id="3.40.720.10">
    <property type="entry name" value="Alkaline Phosphatase, subunit A"/>
    <property type="match status" value="1"/>
</dbReference>
<sequence>MFMKQLSCAIQSILLLHVLRVSAAADTDSVFDVPNGDDEQGIQSRSPSCKNNYEWAYSKNPALTCAGVQLIESRRIQLCGDHEEVQINCPLSCGRCCEDDPSYRIKLFSPNGFEFKSCEWLGTSIRSKLEWWCDTRNNGQFVRNACPKKCNTCSSYISSSPVSTPSFQPSLTPSTLPTDTLTPSMHPSRARSSVPSKIRSSGPTSTPTMTKSVEPSSQPTDKDSNIPTSNPSEVPTTAPSNQPSLKASSSPSSAPSSSPSALPSTAPSSKPSNSPTSSPSVSPSETPSSKPTKIPTLYPTLPPTPAPTQNPTPSPTEYKPNLIMILTDEHNFRTLSCYRDYLVSKVGRKSTDVWGDATRLDTPNIDTLASEGAMYTNFYTVAPLCTPSRASFMTGMYPAFTGDSALNHGAMDSNMKTFAEVLQEERGYRTGYFGKWHLDGEPSPGWGDNGRQFGFEENKYRFNRGHFKWIDEVDENMNGYGIEDEWRFQGRKSEHFTTDFLMDRGIEFMQKSTEKNEPFAMVISIPDPHGPNDNRDYYRDMFKDRHFEFPETAKMAMSFNPAAPGWNHFDLDEVPLDDVDEYVTEYENNESWQITMQQYYGMVKCIDANLGKLMRAIKNAGIDDDTIIVFTSDHGDLLMEHGKDNKGRPYETAAGIPFLVRFPGTVPAAKVIETAHSSVDFAPTILSLMGVPADGTGIDFQGVDGSEELLSEDSSTSTFFTSNKYEEKIIFSIDSGKTPTWAMAQMGWYKFVVSKGGIPYLFDLLLDPNEVYNYVNSDMHRDVLAKLQGALITALFEFDFPLVWYANNIYLDLPACYDKSDILPLTNGRLARCNDIGTIVNFKKCQNQAKIQSHCASTCGSCCVDTVGKMIVEKKLYDSCSKLKAAGKCVWEKVKSFCPVTCKSNGCGN</sequence>
<keyword evidence="6" id="KW-0732">Signal</keyword>
<feature type="compositionally biased region" description="Low complexity" evidence="5">
    <location>
        <begin position="161"/>
        <end position="184"/>
    </location>
</feature>
<dbReference type="Pfam" id="PF00884">
    <property type="entry name" value="Sulfatase"/>
    <property type="match status" value="1"/>
</dbReference>
<comment type="similarity">
    <text evidence="1">Belongs to the sulfatase family.</text>
</comment>
<dbReference type="InterPro" id="IPR017850">
    <property type="entry name" value="Alkaline_phosphatase_core_sf"/>
</dbReference>
<evidence type="ECO:0000256" key="1">
    <source>
        <dbReference type="ARBA" id="ARBA00008779"/>
    </source>
</evidence>
<accession>A0A7S3Q414</accession>
<reference evidence="9" key="1">
    <citation type="submission" date="2021-01" db="EMBL/GenBank/DDBJ databases">
        <authorList>
            <person name="Corre E."/>
            <person name="Pelletier E."/>
            <person name="Niang G."/>
            <person name="Scheremetjew M."/>
            <person name="Finn R."/>
            <person name="Kale V."/>
            <person name="Holt S."/>
            <person name="Cochrane G."/>
            <person name="Meng A."/>
            <person name="Brown T."/>
            <person name="Cohen L."/>
        </authorList>
    </citation>
    <scope>NUCLEOTIDE SEQUENCE</scope>
    <source>
        <strain evidence="9">MM31A-1</strain>
    </source>
</reference>
<dbReference type="EMBL" id="HBIO01012728">
    <property type="protein sequence ID" value="CAE0465057.1"/>
    <property type="molecule type" value="Transcribed_RNA"/>
</dbReference>
<keyword evidence="4" id="KW-0106">Calcium</keyword>
<evidence type="ECO:0000259" key="8">
    <source>
        <dbReference type="Pfam" id="PF01549"/>
    </source>
</evidence>
<dbReference type="InterPro" id="IPR050738">
    <property type="entry name" value="Sulfatase"/>
</dbReference>
<keyword evidence="2" id="KW-0479">Metal-binding</keyword>
<dbReference type="Pfam" id="PF01549">
    <property type="entry name" value="ShK"/>
    <property type="match status" value="3"/>
</dbReference>
<evidence type="ECO:0000256" key="2">
    <source>
        <dbReference type="ARBA" id="ARBA00022723"/>
    </source>
</evidence>
<dbReference type="PROSITE" id="PS00523">
    <property type="entry name" value="SULFATASE_1"/>
    <property type="match status" value="1"/>
</dbReference>
<dbReference type="SUPFAM" id="SSF53649">
    <property type="entry name" value="Alkaline phosphatase-like"/>
    <property type="match status" value="1"/>
</dbReference>
<feature type="domain" description="ShKT" evidence="8">
    <location>
        <begin position="81"/>
        <end position="96"/>
    </location>
</feature>
<feature type="compositionally biased region" description="Low complexity" evidence="5">
    <location>
        <begin position="243"/>
        <end position="299"/>
    </location>
</feature>
<feature type="domain" description="ShKT" evidence="8">
    <location>
        <begin position="878"/>
        <end position="903"/>
    </location>
</feature>
<feature type="domain" description="Sulfatase N-terminal" evidence="7">
    <location>
        <begin position="320"/>
        <end position="691"/>
    </location>
</feature>
<organism evidence="9">
    <name type="scientific">Chaetoceros debilis</name>
    <dbReference type="NCBI Taxonomy" id="122233"/>
    <lineage>
        <taxon>Eukaryota</taxon>
        <taxon>Sar</taxon>
        <taxon>Stramenopiles</taxon>
        <taxon>Ochrophyta</taxon>
        <taxon>Bacillariophyta</taxon>
        <taxon>Coscinodiscophyceae</taxon>
        <taxon>Chaetocerotophycidae</taxon>
        <taxon>Chaetocerotales</taxon>
        <taxon>Chaetocerotaceae</taxon>
        <taxon>Chaetoceros</taxon>
    </lineage>
</organism>
<evidence type="ECO:0000256" key="4">
    <source>
        <dbReference type="ARBA" id="ARBA00022837"/>
    </source>
</evidence>
<feature type="signal peptide" evidence="6">
    <location>
        <begin position="1"/>
        <end position="24"/>
    </location>
</feature>
<dbReference type="PANTHER" id="PTHR42693">
    <property type="entry name" value="ARYLSULFATASE FAMILY MEMBER"/>
    <property type="match status" value="1"/>
</dbReference>
<evidence type="ECO:0000256" key="3">
    <source>
        <dbReference type="ARBA" id="ARBA00022801"/>
    </source>
</evidence>
<feature type="domain" description="ShKT" evidence="8">
    <location>
        <begin position="842"/>
        <end position="862"/>
    </location>
</feature>
<dbReference type="AlphaFoldDB" id="A0A7S3Q414"/>
<evidence type="ECO:0000256" key="6">
    <source>
        <dbReference type="SAM" id="SignalP"/>
    </source>
</evidence>
<dbReference type="InterPro" id="IPR000917">
    <property type="entry name" value="Sulfatase_N"/>
</dbReference>
<name>A0A7S3Q414_9STRA</name>
<feature type="chain" id="PRO_5030733078" description="Sulfatase N-terminal domain-containing protein" evidence="6">
    <location>
        <begin position="25"/>
        <end position="909"/>
    </location>
</feature>
<feature type="compositionally biased region" description="Pro residues" evidence="5">
    <location>
        <begin position="300"/>
        <end position="314"/>
    </location>
</feature>
<dbReference type="InterPro" id="IPR024607">
    <property type="entry name" value="Sulfatase_CS"/>
</dbReference>
<gene>
    <name evidence="9" type="ORF">CDEB00056_LOCUS9898</name>
</gene>
<evidence type="ECO:0000259" key="7">
    <source>
        <dbReference type="Pfam" id="PF00884"/>
    </source>
</evidence>
<proteinExistence type="inferred from homology"/>
<protein>
    <recommendedName>
        <fullName evidence="10">Sulfatase N-terminal domain-containing protein</fullName>
    </recommendedName>
</protein>
<dbReference type="GO" id="GO:0004065">
    <property type="term" value="F:arylsulfatase activity"/>
    <property type="evidence" value="ECO:0007669"/>
    <property type="project" value="TreeGrafter"/>
</dbReference>
<keyword evidence="3" id="KW-0378">Hydrolase</keyword>
<dbReference type="InterPro" id="IPR003582">
    <property type="entry name" value="ShKT_dom"/>
</dbReference>
<feature type="region of interest" description="Disordered" evidence="5">
    <location>
        <begin position="161"/>
        <end position="319"/>
    </location>
</feature>
<evidence type="ECO:0000256" key="5">
    <source>
        <dbReference type="SAM" id="MobiDB-lite"/>
    </source>
</evidence>